<evidence type="ECO:0000313" key="5">
    <source>
        <dbReference type="EMBL" id="CAD8761029.1"/>
    </source>
</evidence>
<comment type="subcellular location">
    <subcellularLocation>
        <location evidence="1">Plastid</location>
    </subcellularLocation>
</comment>
<dbReference type="InterPro" id="IPR006843">
    <property type="entry name" value="PAP/fibrillin_dom"/>
</dbReference>
<dbReference type="GO" id="GO:0009536">
    <property type="term" value="C:plastid"/>
    <property type="evidence" value="ECO:0007669"/>
    <property type="project" value="UniProtKB-SubCell"/>
</dbReference>
<evidence type="ECO:0000256" key="1">
    <source>
        <dbReference type="ARBA" id="ARBA00004474"/>
    </source>
</evidence>
<evidence type="ECO:0000256" key="3">
    <source>
        <dbReference type="SAM" id="SignalP"/>
    </source>
</evidence>
<dbReference type="AlphaFoldDB" id="A0A7S0Y7P6"/>
<gene>
    <name evidence="5" type="ORF">PDEL1432_LOCUS1069</name>
</gene>
<keyword evidence="2" id="KW-0934">Plastid</keyword>
<dbReference type="EMBL" id="HBFL01001491">
    <property type="protein sequence ID" value="CAD8761029.1"/>
    <property type="molecule type" value="Transcribed_RNA"/>
</dbReference>
<keyword evidence="3" id="KW-0732">Signal</keyword>
<feature type="chain" id="PRO_5031546237" description="Plastid lipid-associated protein/fibrillin conserved domain-containing protein" evidence="3">
    <location>
        <begin position="22"/>
        <end position="310"/>
    </location>
</feature>
<accession>A0A7S0Y7P6</accession>
<evidence type="ECO:0000256" key="2">
    <source>
        <dbReference type="ARBA" id="ARBA00022640"/>
    </source>
</evidence>
<feature type="signal peptide" evidence="3">
    <location>
        <begin position="1"/>
        <end position="21"/>
    </location>
</feature>
<feature type="domain" description="Plastid lipid-associated protein/fibrillin conserved" evidence="4">
    <location>
        <begin position="57"/>
        <end position="256"/>
    </location>
</feature>
<name>A0A7S0Y7P6_9STRA</name>
<proteinExistence type="predicted"/>
<organism evidence="5">
    <name type="scientific">Pseudo-nitzschia delicatissima</name>
    <dbReference type="NCBI Taxonomy" id="44447"/>
    <lineage>
        <taxon>Eukaryota</taxon>
        <taxon>Sar</taxon>
        <taxon>Stramenopiles</taxon>
        <taxon>Ochrophyta</taxon>
        <taxon>Bacillariophyta</taxon>
        <taxon>Bacillariophyceae</taxon>
        <taxon>Bacillariophycidae</taxon>
        <taxon>Bacillariales</taxon>
        <taxon>Bacillariaceae</taxon>
        <taxon>Pseudo-nitzschia</taxon>
    </lineage>
</organism>
<dbReference type="Pfam" id="PF04755">
    <property type="entry name" value="PAP_fibrillin"/>
    <property type="match status" value="1"/>
</dbReference>
<evidence type="ECO:0000259" key="4">
    <source>
        <dbReference type="Pfam" id="PF04755"/>
    </source>
</evidence>
<dbReference type="PANTHER" id="PTHR31906">
    <property type="entry name" value="PLASTID-LIPID-ASSOCIATED PROTEIN 4, CHLOROPLASTIC-RELATED"/>
    <property type="match status" value="1"/>
</dbReference>
<dbReference type="InterPro" id="IPR039633">
    <property type="entry name" value="PAP"/>
</dbReference>
<reference evidence="5" key="1">
    <citation type="submission" date="2021-01" db="EMBL/GenBank/DDBJ databases">
        <authorList>
            <person name="Corre E."/>
            <person name="Pelletier E."/>
            <person name="Niang G."/>
            <person name="Scheremetjew M."/>
            <person name="Finn R."/>
            <person name="Kale V."/>
            <person name="Holt S."/>
            <person name="Cochrane G."/>
            <person name="Meng A."/>
            <person name="Brown T."/>
            <person name="Cohen L."/>
        </authorList>
    </citation>
    <scope>NUCLEOTIDE SEQUENCE</scope>
    <source>
        <strain evidence="5">UNC1205</strain>
    </source>
</reference>
<protein>
    <recommendedName>
        <fullName evidence="4">Plastid lipid-associated protein/fibrillin conserved domain-containing protein</fullName>
    </recommendedName>
</protein>
<sequence length="310" mass="33750">MARRIFLPVVLLFASISPACGLQSLFGSRRQFVATISTAAGTLVSPEPSLSETDSSLSSKLLSIIPEMKSGAPATNATVSDEKAFEIETFVSRLEETSQQRDNVISPILSSGEWRLVYSNAPEIVGLAKGLPLGFRLGPTYQPLKTEQGWFENTARVTNVLAGLRTIVVGTIVPSPKGDVNAAGIINDKNNRVFVNFEAIVFELDELFGSPLQKPIRKTIAPRTPEPGSPLPANDQTYLDERVRIVRGGDGSLFVFCKDARDFLPLSASARRELLAPVTSSFSTPVGEDLERARPNEVPAEIEYLFRDQN</sequence>